<comment type="caution">
    <text evidence="4">The sequence shown here is derived from an EMBL/GenBank/DDBJ whole genome shotgun (WGS) entry which is preliminary data.</text>
</comment>
<organism evidence="4 5">
    <name type="scientific">Gryllotalpicola kribbensis</name>
    <dbReference type="NCBI Taxonomy" id="993084"/>
    <lineage>
        <taxon>Bacteria</taxon>
        <taxon>Bacillati</taxon>
        <taxon>Actinomycetota</taxon>
        <taxon>Actinomycetes</taxon>
        <taxon>Micrococcales</taxon>
        <taxon>Microbacteriaceae</taxon>
        <taxon>Gryllotalpicola</taxon>
    </lineage>
</organism>
<feature type="region of interest" description="Disordered" evidence="1">
    <location>
        <begin position="28"/>
        <end position="61"/>
    </location>
</feature>
<keyword evidence="4" id="KW-0436">Ligase</keyword>
<dbReference type="SUPFAM" id="SSF56801">
    <property type="entry name" value="Acetyl-CoA synthetase-like"/>
    <property type="match status" value="1"/>
</dbReference>
<dbReference type="PANTHER" id="PTHR43767">
    <property type="entry name" value="LONG-CHAIN-FATTY-ACID--COA LIGASE"/>
    <property type="match status" value="1"/>
</dbReference>
<evidence type="ECO:0000313" key="4">
    <source>
        <dbReference type="EMBL" id="GAA4182693.1"/>
    </source>
</evidence>
<dbReference type="InterPro" id="IPR042099">
    <property type="entry name" value="ANL_N_sf"/>
</dbReference>
<feature type="domain" description="AMP-dependent synthetase/ligase" evidence="2">
    <location>
        <begin position="50"/>
        <end position="233"/>
    </location>
</feature>
<dbReference type="Pfam" id="PF13193">
    <property type="entry name" value="AMP-binding_C"/>
    <property type="match status" value="1"/>
</dbReference>
<dbReference type="InterPro" id="IPR000873">
    <property type="entry name" value="AMP-dep_synth/lig_dom"/>
</dbReference>
<reference evidence="5" key="1">
    <citation type="journal article" date="2019" name="Int. J. Syst. Evol. Microbiol.">
        <title>The Global Catalogue of Microorganisms (GCM) 10K type strain sequencing project: providing services to taxonomists for standard genome sequencing and annotation.</title>
        <authorList>
            <consortium name="The Broad Institute Genomics Platform"/>
            <consortium name="The Broad Institute Genome Sequencing Center for Infectious Disease"/>
            <person name="Wu L."/>
            <person name="Ma J."/>
        </authorList>
    </citation>
    <scope>NUCLEOTIDE SEQUENCE [LARGE SCALE GENOMIC DNA]</scope>
    <source>
        <strain evidence="5">JCM 17593</strain>
    </source>
</reference>
<gene>
    <name evidence="4" type="primary">menE</name>
    <name evidence="4" type="ORF">GCM10022288_00960</name>
</gene>
<evidence type="ECO:0000259" key="2">
    <source>
        <dbReference type="Pfam" id="PF00501"/>
    </source>
</evidence>
<proteinExistence type="predicted"/>
<dbReference type="Proteomes" id="UP001500213">
    <property type="component" value="Unassembled WGS sequence"/>
</dbReference>
<dbReference type="RefSeq" id="WP_344772669.1">
    <property type="nucleotide sequence ID" value="NZ_BAABBX010000001.1"/>
</dbReference>
<name>A0ABP8AEN0_9MICO</name>
<protein>
    <submittedName>
        <fullName evidence="4">O-succinylbenzoate--CoA ligase</fullName>
    </submittedName>
</protein>
<accession>A0ABP8AEN0</accession>
<dbReference type="GO" id="GO:0016874">
    <property type="term" value="F:ligase activity"/>
    <property type="evidence" value="ECO:0007669"/>
    <property type="project" value="UniProtKB-KW"/>
</dbReference>
<dbReference type="Pfam" id="PF00501">
    <property type="entry name" value="AMP-binding"/>
    <property type="match status" value="1"/>
</dbReference>
<evidence type="ECO:0000256" key="1">
    <source>
        <dbReference type="SAM" id="MobiDB-lite"/>
    </source>
</evidence>
<dbReference type="EMBL" id="BAABBX010000001">
    <property type="protein sequence ID" value="GAA4182693.1"/>
    <property type="molecule type" value="Genomic_DNA"/>
</dbReference>
<evidence type="ECO:0000259" key="3">
    <source>
        <dbReference type="Pfam" id="PF13193"/>
    </source>
</evidence>
<evidence type="ECO:0000313" key="5">
    <source>
        <dbReference type="Proteomes" id="UP001500213"/>
    </source>
</evidence>
<dbReference type="InterPro" id="IPR050237">
    <property type="entry name" value="ATP-dep_AMP-bd_enzyme"/>
</dbReference>
<feature type="domain" description="AMP-binding enzyme C-terminal" evidence="3">
    <location>
        <begin position="312"/>
        <end position="384"/>
    </location>
</feature>
<sequence length="398" mass="40304">MTRELKRMPDSDVPALVAALRAALDGTGPAILPFDATRPSTASPDGRVGRSATVSRPSPDEAVPDDVALVIETSGSTGTPKRVGLSASALLASAAASADAVGGKGQWLLCLPAHYVAGTNVLVRSIHAGTEPIVMPGGHFDAAAFVAASARLSAPQRYASIVPVQLARLVDATEADAAAAEALRRFDALLVGGQALRPELRRRAEALGIRVVRTYGSSETSGGCVYDGTPIGATRARVGAGGVLELAGPTLAEGYLGDPERTASTFAADADGTRWYRTGDLGEVADDGTVTVLGRADNVIISGGEKVLLDAVERHVKSLPGLADAVVVAADDAQWGQVPVVVTAHGAGVELAGIRASTATALGRAAAPARVVAVAEIPHLPSGKPDRLALAQLVAKGA</sequence>
<dbReference type="Gene3D" id="3.40.50.12780">
    <property type="entry name" value="N-terminal domain of ligase-like"/>
    <property type="match status" value="1"/>
</dbReference>
<dbReference type="PANTHER" id="PTHR43767:SF1">
    <property type="entry name" value="NONRIBOSOMAL PEPTIDE SYNTHASE PES1 (EUROFUNG)-RELATED"/>
    <property type="match status" value="1"/>
</dbReference>
<keyword evidence="5" id="KW-1185">Reference proteome</keyword>
<dbReference type="InterPro" id="IPR045851">
    <property type="entry name" value="AMP-bd_C_sf"/>
</dbReference>
<dbReference type="Gene3D" id="3.30.300.30">
    <property type="match status" value="1"/>
</dbReference>
<dbReference type="InterPro" id="IPR025110">
    <property type="entry name" value="AMP-bd_C"/>
</dbReference>